<evidence type="ECO:0000259" key="2">
    <source>
        <dbReference type="Pfam" id="PF26634"/>
    </source>
</evidence>
<accession>A0ABD1E4R7</accession>
<dbReference type="AlphaFoldDB" id="A0ABD1E4R7"/>
<sequence>MTHYFRKKLFFLLDNLHASLALDAYFSEMVAPSDFNKESSQIDKNYGLKYNDDTDSWTMESSKSFSTIGDVSILSRTYKGTPGLYEILFFLKPKTYTPFDGKPYRDIVQKTRVYRNNYIPTGKIVAHAPFKYGHFMKATVSSRHGLHSLLKYNE</sequence>
<dbReference type="PANTHER" id="PTHR35374:SF1">
    <property type="entry name" value="PROTEIN KINASE DOMAIN-CONTAINING PROTEIN"/>
    <property type="match status" value="1"/>
</dbReference>
<feature type="signal peptide" evidence="1">
    <location>
        <begin position="1"/>
        <end position="21"/>
    </location>
</feature>
<proteinExistence type="predicted"/>
<keyword evidence="4" id="KW-1185">Reference proteome</keyword>
<evidence type="ECO:0000313" key="4">
    <source>
        <dbReference type="Proteomes" id="UP001566132"/>
    </source>
</evidence>
<evidence type="ECO:0000256" key="1">
    <source>
        <dbReference type="SAM" id="SignalP"/>
    </source>
</evidence>
<keyword evidence="1" id="KW-0732">Signal</keyword>
<dbReference type="PANTHER" id="PTHR35374">
    <property type="entry name" value="CYCLIN-DEPENDENT KINASE 11A-LIKE"/>
    <property type="match status" value="1"/>
</dbReference>
<comment type="caution">
    <text evidence="3">The sequence shown here is derived from an EMBL/GenBank/DDBJ whole genome shotgun (WGS) entry which is preliminary data.</text>
</comment>
<dbReference type="Proteomes" id="UP001566132">
    <property type="component" value="Unassembled WGS sequence"/>
</dbReference>
<dbReference type="EMBL" id="JBDJPC010000011">
    <property type="protein sequence ID" value="KAL1489683.1"/>
    <property type="molecule type" value="Genomic_DNA"/>
</dbReference>
<organism evidence="3 4">
    <name type="scientific">Hypothenemus hampei</name>
    <name type="common">Coffee berry borer</name>
    <dbReference type="NCBI Taxonomy" id="57062"/>
    <lineage>
        <taxon>Eukaryota</taxon>
        <taxon>Metazoa</taxon>
        <taxon>Ecdysozoa</taxon>
        <taxon>Arthropoda</taxon>
        <taxon>Hexapoda</taxon>
        <taxon>Insecta</taxon>
        <taxon>Pterygota</taxon>
        <taxon>Neoptera</taxon>
        <taxon>Endopterygota</taxon>
        <taxon>Coleoptera</taxon>
        <taxon>Polyphaga</taxon>
        <taxon>Cucujiformia</taxon>
        <taxon>Curculionidae</taxon>
        <taxon>Scolytinae</taxon>
        <taxon>Hypothenemus</taxon>
    </lineage>
</organism>
<gene>
    <name evidence="3" type="ORF">ABEB36_013625</name>
</gene>
<dbReference type="Pfam" id="PF26634">
    <property type="entry name" value="DUF8207"/>
    <property type="match status" value="1"/>
</dbReference>
<protein>
    <recommendedName>
        <fullName evidence="2">DUF8207 domain-containing protein</fullName>
    </recommendedName>
</protein>
<feature type="chain" id="PRO_5044839781" description="DUF8207 domain-containing protein" evidence="1">
    <location>
        <begin position="22"/>
        <end position="154"/>
    </location>
</feature>
<dbReference type="InterPro" id="IPR058520">
    <property type="entry name" value="DUF8207"/>
</dbReference>
<reference evidence="3 4" key="1">
    <citation type="submission" date="2024-05" db="EMBL/GenBank/DDBJ databases">
        <title>Genetic variation in Jamaican populations of the coffee berry borer (Hypothenemus hampei).</title>
        <authorList>
            <person name="Errbii M."/>
            <person name="Myrie A."/>
        </authorList>
    </citation>
    <scope>NUCLEOTIDE SEQUENCE [LARGE SCALE GENOMIC DNA]</scope>
    <source>
        <strain evidence="3">JA-Hopewell-2020-01-JO</strain>
        <tissue evidence="3">Whole body</tissue>
    </source>
</reference>
<feature type="domain" description="DUF8207" evidence="2">
    <location>
        <begin position="41"/>
        <end position="137"/>
    </location>
</feature>
<evidence type="ECO:0000313" key="3">
    <source>
        <dbReference type="EMBL" id="KAL1489683.1"/>
    </source>
</evidence>
<name>A0ABD1E4R7_HYPHA</name>